<feature type="non-terminal residue" evidence="1">
    <location>
        <position position="1"/>
    </location>
</feature>
<sequence>FRYKKVSEILEMDDIKWKYIPYATTISNKSLNEFPNVKHFFETFVKDTDIVTKQVGRSFQHPKDIMKNQYYSIFGTFMDYFIWKYLSQQYNIEITDTFTERILENPENYVIGKNTKLRDAIEEHYEIYKDPNTRALDIIKSIKIVSLSHIIFFDEPIPKEEFTVNEDNLHELIEYFKNLPYKIIDLNPYLDCKYFNAKADIIFDNEIIYEVKTSKYKKPPLYKFYQMIIYSFSLYLKSGIKTKKIILYNPLMGTEYSMEVNNVNFKILEKVLKHDVAVYNGLQEILKDEMTLDLTLFPSEEVNV</sequence>
<organism evidence="1 2">
    <name type="scientific">Lucilia cuprina</name>
    <name type="common">Green bottle fly</name>
    <name type="synonym">Australian sheep blowfly</name>
    <dbReference type="NCBI Taxonomy" id="7375"/>
    <lineage>
        <taxon>Eukaryota</taxon>
        <taxon>Metazoa</taxon>
        <taxon>Ecdysozoa</taxon>
        <taxon>Arthropoda</taxon>
        <taxon>Hexapoda</taxon>
        <taxon>Insecta</taxon>
        <taxon>Pterygota</taxon>
        <taxon>Neoptera</taxon>
        <taxon>Endopterygota</taxon>
        <taxon>Diptera</taxon>
        <taxon>Brachycera</taxon>
        <taxon>Muscomorpha</taxon>
        <taxon>Oestroidea</taxon>
        <taxon>Calliphoridae</taxon>
        <taxon>Luciliinae</taxon>
        <taxon>Lucilia</taxon>
    </lineage>
</organism>
<evidence type="ECO:0000313" key="2">
    <source>
        <dbReference type="Proteomes" id="UP000037069"/>
    </source>
</evidence>
<name>A0A0L0CQ02_LUCCU</name>
<dbReference type="OrthoDB" id="8029221at2759"/>
<evidence type="ECO:0000313" key="1">
    <source>
        <dbReference type="EMBL" id="KNC33514.1"/>
    </source>
</evidence>
<proteinExistence type="predicted"/>
<accession>A0A0L0CQ02</accession>
<comment type="caution">
    <text evidence="1">The sequence shown here is derived from an EMBL/GenBank/DDBJ whole genome shotgun (WGS) entry which is preliminary data.</text>
</comment>
<reference evidence="1 2" key="1">
    <citation type="journal article" date="2015" name="Nat. Commun.">
        <title>Lucilia cuprina genome unlocks parasitic fly biology to underpin future interventions.</title>
        <authorList>
            <person name="Anstead C.A."/>
            <person name="Korhonen P.K."/>
            <person name="Young N.D."/>
            <person name="Hall R.S."/>
            <person name="Jex A.R."/>
            <person name="Murali S.C."/>
            <person name="Hughes D.S."/>
            <person name="Lee S.F."/>
            <person name="Perry T."/>
            <person name="Stroehlein A.J."/>
            <person name="Ansell B.R."/>
            <person name="Breugelmans B."/>
            <person name="Hofmann A."/>
            <person name="Qu J."/>
            <person name="Dugan S."/>
            <person name="Lee S.L."/>
            <person name="Chao H."/>
            <person name="Dinh H."/>
            <person name="Han Y."/>
            <person name="Doddapaneni H.V."/>
            <person name="Worley K.C."/>
            <person name="Muzny D.M."/>
            <person name="Ioannidis P."/>
            <person name="Waterhouse R.M."/>
            <person name="Zdobnov E.M."/>
            <person name="James P.J."/>
            <person name="Bagnall N.H."/>
            <person name="Kotze A.C."/>
            <person name="Gibbs R.A."/>
            <person name="Richards S."/>
            <person name="Batterham P."/>
            <person name="Gasser R.B."/>
        </authorList>
    </citation>
    <scope>NUCLEOTIDE SEQUENCE [LARGE SCALE GENOMIC DNA]</scope>
    <source>
        <strain evidence="1 2">LS</strain>
        <tissue evidence="1">Full body</tissue>
    </source>
</reference>
<evidence type="ECO:0008006" key="3">
    <source>
        <dbReference type="Google" id="ProtNLM"/>
    </source>
</evidence>
<dbReference type="AlphaFoldDB" id="A0A0L0CQ02"/>
<keyword evidence="2" id="KW-1185">Reference proteome</keyword>
<gene>
    <name evidence="1" type="ORF">FF38_05847</name>
</gene>
<dbReference type="EMBL" id="JRES01000186">
    <property type="protein sequence ID" value="KNC33514.1"/>
    <property type="molecule type" value="Genomic_DNA"/>
</dbReference>
<protein>
    <recommendedName>
        <fullName evidence="3">PD-(D/E)XK endonuclease-like domain-containing protein</fullName>
    </recommendedName>
</protein>
<dbReference type="Proteomes" id="UP000037069">
    <property type="component" value="Unassembled WGS sequence"/>
</dbReference>